<comment type="caution">
    <text evidence="9">The sequence shown here is derived from an EMBL/GenBank/DDBJ whole genome shotgun (WGS) entry which is preliminary data.</text>
</comment>
<evidence type="ECO:0000256" key="5">
    <source>
        <dbReference type="ARBA" id="ARBA00022777"/>
    </source>
</evidence>
<feature type="compositionally biased region" description="Pro residues" evidence="7">
    <location>
        <begin position="326"/>
        <end position="336"/>
    </location>
</feature>
<keyword evidence="4" id="KW-0547">Nucleotide-binding</keyword>
<keyword evidence="2" id="KW-0723">Serine/threonine-protein kinase</keyword>
<protein>
    <recommendedName>
        <fullName evidence="1">non-specific serine/threonine protein kinase</fullName>
        <ecNumber evidence="1">2.7.11.1</ecNumber>
    </recommendedName>
</protein>
<dbReference type="CDD" id="cd14014">
    <property type="entry name" value="STKc_PknB_like"/>
    <property type="match status" value="1"/>
</dbReference>
<feature type="compositionally biased region" description="Low complexity" evidence="7">
    <location>
        <begin position="276"/>
        <end position="288"/>
    </location>
</feature>
<dbReference type="InterPro" id="IPR011009">
    <property type="entry name" value="Kinase-like_dom_sf"/>
</dbReference>
<evidence type="ECO:0000313" key="9">
    <source>
        <dbReference type="EMBL" id="GGP81048.1"/>
    </source>
</evidence>
<keyword evidence="10" id="KW-1185">Reference proteome</keyword>
<evidence type="ECO:0000256" key="6">
    <source>
        <dbReference type="ARBA" id="ARBA00022840"/>
    </source>
</evidence>
<name>A0ABQ2QGM7_9ACTN</name>
<feature type="domain" description="Protein kinase" evidence="8">
    <location>
        <begin position="13"/>
        <end position="271"/>
    </location>
</feature>
<evidence type="ECO:0000256" key="2">
    <source>
        <dbReference type="ARBA" id="ARBA00022527"/>
    </source>
</evidence>
<proteinExistence type="predicted"/>
<feature type="region of interest" description="Disordered" evidence="7">
    <location>
        <begin position="509"/>
        <end position="530"/>
    </location>
</feature>
<keyword evidence="3" id="KW-0808">Transferase</keyword>
<evidence type="ECO:0000256" key="7">
    <source>
        <dbReference type="SAM" id="MobiDB-lite"/>
    </source>
</evidence>
<evidence type="ECO:0000256" key="4">
    <source>
        <dbReference type="ARBA" id="ARBA00022741"/>
    </source>
</evidence>
<accession>A0ABQ2QGM7</accession>
<dbReference type="Gene3D" id="3.30.200.20">
    <property type="entry name" value="Phosphorylase Kinase, domain 1"/>
    <property type="match status" value="1"/>
</dbReference>
<evidence type="ECO:0000313" key="10">
    <source>
        <dbReference type="Proteomes" id="UP000611554"/>
    </source>
</evidence>
<feature type="region of interest" description="Disordered" evidence="7">
    <location>
        <begin position="276"/>
        <end position="343"/>
    </location>
</feature>
<dbReference type="SUPFAM" id="SSF56112">
    <property type="entry name" value="Protein kinase-like (PK-like)"/>
    <property type="match status" value="1"/>
</dbReference>
<organism evidence="9 10">
    <name type="scientific">Streptosporangium pseudovulgare</name>
    <dbReference type="NCBI Taxonomy" id="35765"/>
    <lineage>
        <taxon>Bacteria</taxon>
        <taxon>Bacillati</taxon>
        <taxon>Actinomycetota</taxon>
        <taxon>Actinomycetes</taxon>
        <taxon>Streptosporangiales</taxon>
        <taxon>Streptosporangiaceae</taxon>
        <taxon>Streptosporangium</taxon>
    </lineage>
</organism>
<dbReference type="PROSITE" id="PS50011">
    <property type="entry name" value="PROTEIN_KINASE_DOM"/>
    <property type="match status" value="1"/>
</dbReference>
<dbReference type="Gene3D" id="1.10.510.10">
    <property type="entry name" value="Transferase(Phosphotransferase) domain 1"/>
    <property type="match status" value="1"/>
</dbReference>
<evidence type="ECO:0000256" key="3">
    <source>
        <dbReference type="ARBA" id="ARBA00022679"/>
    </source>
</evidence>
<evidence type="ECO:0000259" key="8">
    <source>
        <dbReference type="PROSITE" id="PS50011"/>
    </source>
</evidence>
<dbReference type="InterPro" id="IPR000719">
    <property type="entry name" value="Prot_kinase_dom"/>
</dbReference>
<feature type="compositionally biased region" description="Low complexity" evidence="7">
    <location>
        <begin position="375"/>
        <end position="394"/>
    </location>
</feature>
<keyword evidence="5" id="KW-0418">Kinase</keyword>
<dbReference type="Pfam" id="PF00069">
    <property type="entry name" value="Pkinase"/>
    <property type="match status" value="1"/>
</dbReference>
<dbReference type="Proteomes" id="UP000611554">
    <property type="component" value="Unassembled WGS sequence"/>
</dbReference>
<reference evidence="10" key="1">
    <citation type="journal article" date="2019" name="Int. J. Syst. Evol. Microbiol.">
        <title>The Global Catalogue of Microorganisms (GCM) 10K type strain sequencing project: providing services to taxonomists for standard genome sequencing and annotation.</title>
        <authorList>
            <consortium name="The Broad Institute Genomics Platform"/>
            <consortium name="The Broad Institute Genome Sequencing Center for Infectious Disease"/>
            <person name="Wu L."/>
            <person name="Ma J."/>
        </authorList>
    </citation>
    <scope>NUCLEOTIDE SEQUENCE [LARGE SCALE GENOMIC DNA]</scope>
    <source>
        <strain evidence="10">JCM 3115</strain>
    </source>
</reference>
<feature type="compositionally biased region" description="Low complexity" evidence="7">
    <location>
        <begin position="421"/>
        <end position="430"/>
    </location>
</feature>
<dbReference type="SMART" id="SM00220">
    <property type="entry name" value="S_TKc"/>
    <property type="match status" value="1"/>
</dbReference>
<sequence length="530" mass="54921">MPDVTPDLIAGRYRLVERIGRGAVAEVWRGYDHRLDVAVAVKILDLPAGGVAAAERFAREIRAAAQIVHPNTVTLLDVGQEANRRFMVMELLTGRHLAAELAARGPLPVAETCLLLAQAAAGLAAAHRAGVVHRDIKPANLHLSGDGTLKVVDFGLARIAGEATRLTTAGTIVGTAAYLAPEQIGESGGEAASDLYGLGCVAYELLCGRPPFTGSVPELVHQHVHRSPDPLGAYRPGVPAELERLVMAMLAKNPGERPTGAEQVRQVLDGIARTVRPPARPAAPAARPAGPPVRPAFPAPPAPSGAHPADPPVAARAGDTTVFAAPPVPPVAPPAVRPGRSAGAKGDRRLLLQVGAALAAIVIATLGAATLFSGSSGSEGTAATATVSAAAPVEPVREREPSATPTTPPTARPTPTPTPAPTRTAAPARPAVRDPRAWLAAFDRAVTAQQERGGIDPRLARRTHQRIREASRKLAEGKAREAGRKIQEAGWDLLKARSKGRLADGPLTAFLGGAGLDASRGHASRKDDDD</sequence>
<gene>
    <name evidence="9" type="ORF">GCM10010140_07370</name>
</gene>
<dbReference type="EMBL" id="BMQJ01000001">
    <property type="protein sequence ID" value="GGP81048.1"/>
    <property type="molecule type" value="Genomic_DNA"/>
</dbReference>
<feature type="region of interest" description="Disordered" evidence="7">
    <location>
        <begin position="375"/>
        <end position="431"/>
    </location>
</feature>
<dbReference type="EC" id="2.7.11.1" evidence="1"/>
<dbReference type="RefSeq" id="WP_189244953.1">
    <property type="nucleotide sequence ID" value="NZ_BMQJ01000001.1"/>
</dbReference>
<keyword evidence="6" id="KW-0067">ATP-binding</keyword>
<dbReference type="PANTHER" id="PTHR43289">
    <property type="entry name" value="MITOGEN-ACTIVATED PROTEIN KINASE KINASE KINASE 20-RELATED"/>
    <property type="match status" value="1"/>
</dbReference>
<feature type="compositionally biased region" description="Pro residues" evidence="7">
    <location>
        <begin position="406"/>
        <end position="420"/>
    </location>
</feature>
<dbReference type="PANTHER" id="PTHR43289:SF6">
    <property type="entry name" value="SERINE_THREONINE-PROTEIN KINASE NEKL-3"/>
    <property type="match status" value="1"/>
</dbReference>
<feature type="compositionally biased region" description="Pro residues" evidence="7">
    <location>
        <begin position="289"/>
        <end position="303"/>
    </location>
</feature>
<evidence type="ECO:0000256" key="1">
    <source>
        <dbReference type="ARBA" id="ARBA00012513"/>
    </source>
</evidence>